<dbReference type="Proteomes" id="UP001396334">
    <property type="component" value="Unassembled WGS sequence"/>
</dbReference>
<proteinExistence type="predicted"/>
<dbReference type="Gene3D" id="3.40.50.300">
    <property type="entry name" value="P-loop containing nucleotide triphosphate hydrolases"/>
    <property type="match status" value="1"/>
</dbReference>
<dbReference type="InterPro" id="IPR002182">
    <property type="entry name" value="NB-ARC"/>
</dbReference>
<gene>
    <name evidence="2" type="ORF">V6N11_050879</name>
</gene>
<dbReference type="SUPFAM" id="SSF52540">
    <property type="entry name" value="P-loop containing nucleoside triphosphate hydrolases"/>
    <property type="match status" value="1"/>
</dbReference>
<dbReference type="SUPFAM" id="SSF52058">
    <property type="entry name" value="L domain-like"/>
    <property type="match status" value="1"/>
</dbReference>
<accession>A0ABR2TB50</accession>
<reference evidence="2 3" key="1">
    <citation type="journal article" date="2024" name="G3 (Bethesda)">
        <title>Genome assembly of Hibiscus sabdariffa L. provides insights into metabolisms of medicinal natural products.</title>
        <authorList>
            <person name="Kim T."/>
        </authorList>
    </citation>
    <scope>NUCLEOTIDE SEQUENCE [LARGE SCALE GENOMIC DNA]</scope>
    <source>
        <strain evidence="2">TK-2024</strain>
        <tissue evidence="2">Old leaves</tissue>
    </source>
</reference>
<dbReference type="Pfam" id="PF00931">
    <property type="entry name" value="NB-ARC"/>
    <property type="match status" value="1"/>
</dbReference>
<protein>
    <recommendedName>
        <fullName evidence="1">NB-ARC domain-containing protein</fullName>
    </recommendedName>
</protein>
<dbReference type="PANTHER" id="PTHR47186">
    <property type="entry name" value="LEUCINE-RICH REPEAT-CONTAINING PROTEIN 57"/>
    <property type="match status" value="1"/>
</dbReference>
<dbReference type="InterPro" id="IPR001611">
    <property type="entry name" value="Leu-rich_rpt"/>
</dbReference>
<evidence type="ECO:0000313" key="3">
    <source>
        <dbReference type="Proteomes" id="UP001396334"/>
    </source>
</evidence>
<feature type="domain" description="NB-ARC" evidence="1">
    <location>
        <begin position="311"/>
        <end position="412"/>
    </location>
</feature>
<dbReference type="Gene3D" id="3.60.10.10">
    <property type="entry name" value="Endonuclease/exonuclease/phosphatase"/>
    <property type="match status" value="1"/>
</dbReference>
<evidence type="ECO:0000259" key="1">
    <source>
        <dbReference type="Pfam" id="PF00931"/>
    </source>
</evidence>
<dbReference type="InterPro" id="IPR027417">
    <property type="entry name" value="P-loop_NTPase"/>
</dbReference>
<organism evidence="2 3">
    <name type="scientific">Hibiscus sabdariffa</name>
    <name type="common">roselle</name>
    <dbReference type="NCBI Taxonomy" id="183260"/>
    <lineage>
        <taxon>Eukaryota</taxon>
        <taxon>Viridiplantae</taxon>
        <taxon>Streptophyta</taxon>
        <taxon>Embryophyta</taxon>
        <taxon>Tracheophyta</taxon>
        <taxon>Spermatophyta</taxon>
        <taxon>Magnoliopsida</taxon>
        <taxon>eudicotyledons</taxon>
        <taxon>Gunneridae</taxon>
        <taxon>Pentapetalae</taxon>
        <taxon>rosids</taxon>
        <taxon>malvids</taxon>
        <taxon>Malvales</taxon>
        <taxon>Malvaceae</taxon>
        <taxon>Malvoideae</taxon>
        <taxon>Hibiscus</taxon>
    </lineage>
</organism>
<dbReference type="Pfam" id="PF00560">
    <property type="entry name" value="LRR_1"/>
    <property type="match status" value="1"/>
</dbReference>
<name>A0ABR2TB50_9ROSI</name>
<dbReference type="InterPro" id="IPR032675">
    <property type="entry name" value="LRR_dom_sf"/>
</dbReference>
<dbReference type="Gene3D" id="3.80.10.10">
    <property type="entry name" value="Ribonuclease Inhibitor"/>
    <property type="match status" value="2"/>
</dbReference>
<dbReference type="InterPro" id="IPR036691">
    <property type="entry name" value="Endo/exonu/phosph_ase_sf"/>
</dbReference>
<keyword evidence="3" id="KW-1185">Reference proteome</keyword>
<dbReference type="EMBL" id="JBBPBN010000007">
    <property type="protein sequence ID" value="KAK9034725.1"/>
    <property type="molecule type" value="Genomic_DNA"/>
</dbReference>
<comment type="caution">
    <text evidence="2">The sequence shown here is derived from an EMBL/GenBank/DDBJ whole genome shotgun (WGS) entry which is preliminary data.</text>
</comment>
<sequence>MRMKMDNAFYVDPVGIAGGLALWWSNDVKLSVLNHDKNFIDTVISINGEDVWFGTFIYAPPYEEEKQEFWERLGSLRNDVNAKWCIMRDTNIVASPNEKFGGLPFDFNSAKWFHEFLDRSYLMEIHSKGGAYTWSNQRCEEDEICEKLDRVLSSSEWSFLFPKAIALIEVPIASDRAPIVLLTKGVKKKARTEFKFESRWTLEEECSNIIQEEWAPTEQRSHRGTFRVKLRRTKVKLSKWNREKFGKNKISANDIANNIKDLHNGPMTRENAMEVKNLKVELSKLWESEEMYWQQRSRIEWLKSVKKLTEDSARQIFNEFKTGNKSKIILIGATGTGKTWMAKEICKVALKNKWDEPIWISLDKKHDKKSFEDTVARQFCLPTSADEREEDFDENEKGKDKKVDILKILHEKMIDKLKETDKDRFVLLVLDGQLEMDDEPEMMHENQNEKKKIENYIKEDILGLKDNAADVEKLKVLITRRKSGDGDKDEGAMKLKLEPLSGDDASKLFRKHAHGKVLFENYRMVTEALEKNSWRPAEILMLVGTLNYFAKDNDRELKLALEVAAGGLPQLLRYAYDRDCGNSMIDCFWHSWNFLRKHGGVNYNELITSWIMEGCLKRTNRIDKAYVEGHAVLMKLIEYNMLKMQEDNIIVLEGAALEMEEYCRRGFWGMGDPGLASVLKGIDPTCHEDIPRDNVLDGITPADGMIRTLCGHKKENMMSSLLMDGSRLCREVHEAFFGIKESLNLLAIFSPRLKFSNELSISNPEKLHVLMLRGSYLLEDVEIVEKLTALTVLEISGSRGCKVSLPGNFFLVVSQLRSLDFSGTGIKSLPDSFSELTELRRLILRDCHELEELPKLGKFKKLELIDLSGCKKFKKIQEKSFRSLEKLKVINFSHTQIEKLPIVKTLKNLSIILLKGCTELSGMRLLKEVTSIKVLDLSGATNIKEVMYDGFQGATNLRELDLSETRIQYLPPDIGHLQKLRLKKCDLLRNLPALSGHSRLEELDLSGCTMLENLPDLSALEKLKILDLRDTKLWSEELVNSLSHIKDLEIYPKAAA</sequence>
<dbReference type="PANTHER" id="PTHR47186:SF15">
    <property type="entry name" value="NB-ARC DOMAIN-CONTAINING PROTEIN"/>
    <property type="match status" value="1"/>
</dbReference>
<evidence type="ECO:0000313" key="2">
    <source>
        <dbReference type="EMBL" id="KAK9034725.1"/>
    </source>
</evidence>